<organism evidence="11 12">
    <name type="scientific">Halomonas salifodinae</name>
    <dbReference type="NCBI Taxonomy" id="438745"/>
    <lineage>
        <taxon>Bacteria</taxon>
        <taxon>Pseudomonadati</taxon>
        <taxon>Pseudomonadota</taxon>
        <taxon>Gammaproteobacteria</taxon>
        <taxon>Oceanospirillales</taxon>
        <taxon>Halomonadaceae</taxon>
        <taxon>Halomonas</taxon>
    </lineage>
</organism>
<keyword evidence="8 9" id="KW-0460">Magnesium</keyword>
<dbReference type="Gene3D" id="3.30.420.40">
    <property type="match status" value="2"/>
</dbReference>
<comment type="pathway">
    <text evidence="9">Metabolic intermediate biosynthesis; acetyl-CoA biosynthesis; acetyl-CoA from acetate: step 1/2.</text>
</comment>
<feature type="binding site" evidence="9">
    <location>
        <position position="95"/>
    </location>
    <ligand>
        <name>substrate</name>
    </ligand>
</feature>
<dbReference type="InterPro" id="IPR000890">
    <property type="entry name" value="Aliphatic_acid_kin_short-chain"/>
</dbReference>
<evidence type="ECO:0000256" key="7">
    <source>
        <dbReference type="ARBA" id="ARBA00022840"/>
    </source>
</evidence>
<name>A0ABW2EZ46_9GAMM</name>
<evidence type="ECO:0000256" key="3">
    <source>
        <dbReference type="ARBA" id="ARBA00022679"/>
    </source>
</evidence>
<keyword evidence="4 9" id="KW-0479">Metal-binding</keyword>
<protein>
    <recommendedName>
        <fullName evidence="9">Acetate kinase</fullName>
        <ecNumber evidence="9">2.7.2.1</ecNumber>
    </recommendedName>
    <alternativeName>
        <fullName evidence="9">Acetokinase</fullName>
    </alternativeName>
</protein>
<evidence type="ECO:0000313" key="11">
    <source>
        <dbReference type="EMBL" id="MFC7090058.1"/>
    </source>
</evidence>
<dbReference type="InterPro" id="IPR023865">
    <property type="entry name" value="Aliphatic_acid_kinase_CS"/>
</dbReference>
<keyword evidence="5 9" id="KW-0547">Nucleotide-binding</keyword>
<dbReference type="PANTHER" id="PTHR21060">
    <property type="entry name" value="ACETATE KINASE"/>
    <property type="match status" value="1"/>
</dbReference>
<feature type="active site" description="Proton donor/acceptor" evidence="9">
    <location>
        <position position="152"/>
    </location>
</feature>
<dbReference type="PIRSF" id="PIRSF000722">
    <property type="entry name" value="Acetate_prop_kin"/>
    <property type="match status" value="1"/>
</dbReference>
<proteinExistence type="inferred from homology"/>
<feature type="binding site" evidence="9">
    <location>
        <position position="18"/>
    </location>
    <ligand>
        <name>Mg(2+)</name>
        <dbReference type="ChEBI" id="CHEBI:18420"/>
    </ligand>
</feature>
<comment type="similarity">
    <text evidence="1 9 10">Belongs to the acetokinase family.</text>
</comment>
<keyword evidence="7 9" id="KW-0067">ATP-binding</keyword>
<evidence type="ECO:0000256" key="4">
    <source>
        <dbReference type="ARBA" id="ARBA00022723"/>
    </source>
</evidence>
<reference evidence="12" key="1">
    <citation type="journal article" date="2019" name="Int. J. Syst. Evol. Microbiol.">
        <title>The Global Catalogue of Microorganisms (GCM) 10K type strain sequencing project: providing services to taxonomists for standard genome sequencing and annotation.</title>
        <authorList>
            <consortium name="The Broad Institute Genomics Platform"/>
            <consortium name="The Broad Institute Genome Sequencing Center for Infectious Disease"/>
            <person name="Wu L."/>
            <person name="Ma J."/>
        </authorList>
    </citation>
    <scope>NUCLEOTIDE SEQUENCE [LARGE SCALE GENOMIC DNA]</scope>
    <source>
        <strain evidence="12">CGMCC 1.13666</strain>
    </source>
</reference>
<evidence type="ECO:0000256" key="9">
    <source>
        <dbReference type="HAMAP-Rule" id="MF_00020"/>
    </source>
</evidence>
<comment type="catalytic activity">
    <reaction evidence="9">
        <text>acetate + ATP = acetyl phosphate + ADP</text>
        <dbReference type="Rhea" id="RHEA:11352"/>
        <dbReference type="ChEBI" id="CHEBI:22191"/>
        <dbReference type="ChEBI" id="CHEBI:30089"/>
        <dbReference type="ChEBI" id="CHEBI:30616"/>
        <dbReference type="ChEBI" id="CHEBI:456216"/>
        <dbReference type="EC" id="2.7.2.1"/>
    </reaction>
</comment>
<dbReference type="GO" id="GO:0016301">
    <property type="term" value="F:kinase activity"/>
    <property type="evidence" value="ECO:0007669"/>
    <property type="project" value="UniProtKB-KW"/>
</dbReference>
<dbReference type="SUPFAM" id="SSF53067">
    <property type="entry name" value="Actin-like ATPase domain"/>
    <property type="match status" value="2"/>
</dbReference>
<comment type="subcellular location">
    <subcellularLocation>
        <location evidence="9">Cytoplasm</location>
    </subcellularLocation>
</comment>
<evidence type="ECO:0000256" key="6">
    <source>
        <dbReference type="ARBA" id="ARBA00022777"/>
    </source>
</evidence>
<dbReference type="EMBL" id="JBHSZP010000016">
    <property type="protein sequence ID" value="MFC7090058.1"/>
    <property type="molecule type" value="Genomic_DNA"/>
</dbReference>
<dbReference type="InterPro" id="IPR004372">
    <property type="entry name" value="Ac/propionate_kinase"/>
</dbReference>
<comment type="subunit">
    <text evidence="9">Homodimer.</text>
</comment>
<sequence length="393" mass="42276">MTLSESGPGPCGARLILNGGSSTLKFALYQGEARRLRGTLERIGGAPRLHLGEAPAGLVPPATIEAPDTPAAAGALLDWLESSGELAHLEAIVHRIVHGGRDFAAPVVLDQATLSRLETLSPLAPLHQPQALAVVRACRERLPGTHQIGCFDTAFHRRQPRLHQLFGLPRALSDEGILRYGFHGLSYAYIARRLRALEGDEAGGRAIVAHLGQGASLCAMHRGESRATTMGFTALDGLMMGRRCGALDPGVLLYLQQQRGWDAARIERLLYQESGLLGVSGHSDDMRDLLASHEPACQEAVDLFVHRILREIGALVAVLGGLDTLVFTAGIGEHAAPVRQRVCDQLGWLGVELDPRRNAEQGPRLDRGRGPRLWVLATDEEAEMNQAAALLKA</sequence>
<feature type="site" description="Transition state stabilizer" evidence="9">
    <location>
        <position position="183"/>
    </location>
</feature>
<feature type="binding site" evidence="9">
    <location>
        <position position="380"/>
    </location>
    <ligand>
        <name>Mg(2+)</name>
        <dbReference type="ChEBI" id="CHEBI:18420"/>
    </ligand>
</feature>
<dbReference type="RefSeq" id="WP_346062478.1">
    <property type="nucleotide sequence ID" value="NZ_BAAADR010000010.1"/>
</dbReference>
<comment type="cofactor">
    <cofactor evidence="9">
        <name>Mg(2+)</name>
        <dbReference type="ChEBI" id="CHEBI:18420"/>
    </cofactor>
    <cofactor evidence="9">
        <name>Mn(2+)</name>
        <dbReference type="ChEBI" id="CHEBI:29035"/>
    </cofactor>
    <text evidence="9">Mg(2+). Can also accept Mn(2+).</text>
</comment>
<feature type="site" description="Transition state stabilizer" evidence="9">
    <location>
        <position position="243"/>
    </location>
</feature>
<dbReference type="EC" id="2.7.2.1" evidence="9"/>
<feature type="binding site" evidence="9">
    <location>
        <position position="25"/>
    </location>
    <ligand>
        <name>ATP</name>
        <dbReference type="ChEBI" id="CHEBI:30616"/>
    </ligand>
</feature>
<dbReference type="Pfam" id="PF00871">
    <property type="entry name" value="Acetate_kinase"/>
    <property type="match status" value="1"/>
</dbReference>
<comment type="caution">
    <text evidence="11">The sequence shown here is derived from an EMBL/GenBank/DDBJ whole genome shotgun (WGS) entry which is preliminary data.</text>
</comment>
<evidence type="ECO:0000256" key="2">
    <source>
        <dbReference type="ARBA" id="ARBA00022490"/>
    </source>
</evidence>
<feature type="binding site" evidence="9">
    <location>
        <begin position="285"/>
        <end position="287"/>
    </location>
    <ligand>
        <name>ATP</name>
        <dbReference type="ChEBI" id="CHEBI:30616"/>
    </ligand>
</feature>
<feature type="binding site" evidence="9">
    <location>
        <begin position="210"/>
        <end position="214"/>
    </location>
    <ligand>
        <name>ATP</name>
        <dbReference type="ChEBI" id="CHEBI:30616"/>
    </ligand>
</feature>
<keyword evidence="3 9" id="KW-0808">Transferase</keyword>
<dbReference type="Proteomes" id="UP001596411">
    <property type="component" value="Unassembled WGS sequence"/>
</dbReference>
<evidence type="ECO:0000256" key="10">
    <source>
        <dbReference type="RuleBase" id="RU003835"/>
    </source>
</evidence>
<feature type="binding site" evidence="9">
    <location>
        <begin position="330"/>
        <end position="334"/>
    </location>
    <ligand>
        <name>ATP</name>
        <dbReference type="ChEBI" id="CHEBI:30616"/>
    </ligand>
</feature>
<keyword evidence="2 9" id="KW-0963">Cytoplasm</keyword>
<dbReference type="PROSITE" id="PS01076">
    <property type="entry name" value="ACETATE_KINASE_2"/>
    <property type="match status" value="1"/>
</dbReference>
<dbReference type="InterPro" id="IPR043129">
    <property type="entry name" value="ATPase_NBD"/>
</dbReference>
<keyword evidence="6 9" id="KW-0418">Kinase</keyword>
<evidence type="ECO:0000313" key="12">
    <source>
        <dbReference type="Proteomes" id="UP001596411"/>
    </source>
</evidence>
<evidence type="ECO:0000256" key="1">
    <source>
        <dbReference type="ARBA" id="ARBA00008748"/>
    </source>
</evidence>
<dbReference type="NCBIfam" id="TIGR00016">
    <property type="entry name" value="ackA"/>
    <property type="match status" value="1"/>
</dbReference>
<accession>A0ABW2EZ46</accession>
<comment type="function">
    <text evidence="9">Catalyzes the formation of acetyl phosphate from acetate and ATP. Can also catalyze the reverse reaction.</text>
</comment>
<dbReference type="PANTHER" id="PTHR21060:SF21">
    <property type="entry name" value="ACETATE KINASE"/>
    <property type="match status" value="1"/>
</dbReference>
<gene>
    <name evidence="9" type="primary">ackA</name>
    <name evidence="11" type="ORF">ACFQH5_10930</name>
</gene>
<keyword evidence="12" id="KW-1185">Reference proteome</keyword>
<evidence type="ECO:0000256" key="5">
    <source>
        <dbReference type="ARBA" id="ARBA00022741"/>
    </source>
</evidence>
<dbReference type="PRINTS" id="PR00471">
    <property type="entry name" value="ACETATEKNASE"/>
</dbReference>
<evidence type="ECO:0000256" key="8">
    <source>
        <dbReference type="ARBA" id="ARBA00022842"/>
    </source>
</evidence>
<dbReference type="HAMAP" id="MF_00020">
    <property type="entry name" value="Acetate_kinase"/>
    <property type="match status" value="1"/>
</dbReference>